<dbReference type="InterPro" id="IPR013534">
    <property type="entry name" value="Starch_synth_cat_dom"/>
</dbReference>
<dbReference type="UniPathway" id="UPA00164"/>
<dbReference type="CDD" id="cd03791">
    <property type="entry name" value="GT5_Glycogen_synthase_DULL1-like"/>
    <property type="match status" value="1"/>
</dbReference>
<evidence type="ECO:0000256" key="6">
    <source>
        <dbReference type="ARBA" id="ARBA00023056"/>
    </source>
</evidence>
<dbReference type="EC" id="2.4.1.21" evidence="7"/>
<dbReference type="NCBIfam" id="NF001898">
    <property type="entry name" value="PRK00654.1-1"/>
    <property type="match status" value="1"/>
</dbReference>
<dbReference type="GO" id="GO:0005978">
    <property type="term" value="P:glycogen biosynthetic process"/>
    <property type="evidence" value="ECO:0007669"/>
    <property type="project" value="UniProtKB-UniRule"/>
</dbReference>
<reference evidence="11" key="3">
    <citation type="journal article" date="2017" name="Genome Announc.">
        <title>Draft Genome Sequences of 24 Lactococcus lactis Strains.</title>
        <authorList>
            <person name="Backus L."/>
            <person name="Wels M."/>
            <person name="Boekhorst J."/>
            <person name="Dijkstra A.R."/>
            <person name="Beerthuyzen M."/>
            <person name="Kelly W.J."/>
            <person name="Siezen R.J."/>
            <person name="van Hijum S.A."/>
            <person name="Bachmann H."/>
        </authorList>
    </citation>
    <scope>NUCLEOTIDE SEQUENCE</scope>
    <source>
        <strain evidence="11">LMG9447</strain>
    </source>
</reference>
<gene>
    <name evidence="7" type="primary">glgA</name>
    <name evidence="10" type="ORF">JCM5805K_0803</name>
    <name evidence="11" type="ORF">LMG9449_0293</name>
</gene>
<comment type="catalytic activity">
    <reaction evidence="1 7">
        <text>[(1-&gt;4)-alpha-D-glucosyl](n) + ADP-alpha-D-glucose = [(1-&gt;4)-alpha-D-glucosyl](n+1) + ADP + H(+)</text>
        <dbReference type="Rhea" id="RHEA:18189"/>
        <dbReference type="Rhea" id="RHEA-COMP:9584"/>
        <dbReference type="Rhea" id="RHEA-COMP:9587"/>
        <dbReference type="ChEBI" id="CHEBI:15378"/>
        <dbReference type="ChEBI" id="CHEBI:15444"/>
        <dbReference type="ChEBI" id="CHEBI:57498"/>
        <dbReference type="ChEBI" id="CHEBI:456216"/>
        <dbReference type="EC" id="2.4.1.21"/>
    </reaction>
</comment>
<evidence type="ECO:0000256" key="7">
    <source>
        <dbReference type="HAMAP-Rule" id="MF_00484"/>
    </source>
</evidence>
<evidence type="ECO:0000256" key="4">
    <source>
        <dbReference type="ARBA" id="ARBA00022676"/>
    </source>
</evidence>
<dbReference type="AlphaFoldDB" id="A0A0B8QIW3"/>
<keyword evidence="4 7" id="KW-0328">Glycosyltransferase</keyword>
<dbReference type="NCBIfam" id="TIGR02095">
    <property type="entry name" value="glgA"/>
    <property type="match status" value="1"/>
</dbReference>
<protein>
    <recommendedName>
        <fullName evidence="7">Glycogen synthase</fullName>
        <ecNumber evidence="7">2.4.1.21</ecNumber>
    </recommendedName>
    <alternativeName>
        <fullName evidence="7">Starch [bacterial glycogen] synthase</fullName>
    </alternativeName>
</protein>
<accession>A0A0B8QIW3</accession>
<dbReference type="PANTHER" id="PTHR45825">
    <property type="entry name" value="GRANULE-BOUND STARCH SYNTHASE 1, CHLOROPLASTIC/AMYLOPLASTIC"/>
    <property type="match status" value="1"/>
</dbReference>
<feature type="binding site" evidence="7">
    <location>
        <position position="20"/>
    </location>
    <ligand>
        <name>ADP-alpha-D-glucose</name>
        <dbReference type="ChEBI" id="CHEBI:57498"/>
    </ligand>
</feature>
<comment type="pathway">
    <text evidence="7">Glycan biosynthesis; glycogen biosynthesis.</text>
</comment>
<dbReference type="EMBL" id="BBSI01000017">
    <property type="protein sequence ID" value="GAM79695.1"/>
    <property type="molecule type" value="Genomic_DNA"/>
</dbReference>
<evidence type="ECO:0000256" key="3">
    <source>
        <dbReference type="ARBA" id="ARBA00010281"/>
    </source>
</evidence>
<name>A0A0B8QIW3_LACLL</name>
<keyword evidence="6 7" id="KW-0320">Glycogen biosynthesis</keyword>
<keyword evidence="5 7" id="KW-0808">Transferase</keyword>
<feature type="domain" description="Starch synthase catalytic" evidence="9">
    <location>
        <begin position="7"/>
        <end position="244"/>
    </location>
</feature>
<dbReference type="SUPFAM" id="SSF53756">
    <property type="entry name" value="UDP-Glycosyltransferase/glycogen phosphorylase"/>
    <property type="match status" value="1"/>
</dbReference>
<dbReference type="GO" id="GO:0004373">
    <property type="term" value="F:alpha-1,4-glucan glucosyltransferase (UDP-glucose donor) activity"/>
    <property type="evidence" value="ECO:0007669"/>
    <property type="project" value="InterPro"/>
</dbReference>
<evidence type="ECO:0000259" key="8">
    <source>
        <dbReference type="Pfam" id="PF00534"/>
    </source>
</evidence>
<reference evidence="13" key="2">
    <citation type="submission" date="2015-10" db="EMBL/GenBank/DDBJ databases">
        <title>Draft Genome Sequences of 11 Lactococcus lactis subspecies cremoris strains.</title>
        <authorList>
            <person name="Wels M."/>
            <person name="Backus L."/>
            <person name="Boekhorst J."/>
            <person name="Dijkstra A."/>
            <person name="Beerthuizen M."/>
            <person name="Kelly W."/>
            <person name="Siezen R."/>
            <person name="Bachmann H."/>
            <person name="Van Hijum S."/>
        </authorList>
    </citation>
    <scope>NUCLEOTIDE SEQUENCE [LARGE SCALE GENOMIC DNA]</scope>
    <source>
        <strain evidence="13">LMG9449</strain>
    </source>
</reference>
<dbReference type="PANTHER" id="PTHR45825:SF11">
    <property type="entry name" value="ALPHA AMYLASE DOMAIN-CONTAINING PROTEIN"/>
    <property type="match status" value="1"/>
</dbReference>
<reference evidence="10 12" key="1">
    <citation type="submission" date="2015-01" db="EMBL/GenBank/DDBJ databases">
        <title>Lactococcus lactis subsp.lactis JCM 5805 whole genome shotgun sequence.</title>
        <authorList>
            <person name="Fujii T."/>
            <person name="Tomita Y."/>
            <person name="Ikushima S."/>
            <person name="Fujiwara D."/>
        </authorList>
    </citation>
    <scope>NUCLEOTIDE SEQUENCE [LARGE SCALE GENOMIC DNA]</scope>
    <source>
        <strain evidence="10 12">JCM 5805</strain>
    </source>
</reference>
<dbReference type="Gene3D" id="3.40.50.2000">
    <property type="entry name" value="Glycogen Phosphorylase B"/>
    <property type="match status" value="2"/>
</dbReference>
<organism evidence="10 12">
    <name type="scientific">Lactococcus lactis subsp. lactis</name>
    <name type="common">Streptococcus lactis</name>
    <dbReference type="NCBI Taxonomy" id="1360"/>
    <lineage>
        <taxon>Bacteria</taxon>
        <taxon>Bacillati</taxon>
        <taxon>Bacillota</taxon>
        <taxon>Bacilli</taxon>
        <taxon>Lactobacillales</taxon>
        <taxon>Streptococcaceae</taxon>
        <taxon>Lactococcus</taxon>
    </lineage>
</organism>
<evidence type="ECO:0000313" key="11">
    <source>
        <dbReference type="EMBL" id="KSU22458.1"/>
    </source>
</evidence>
<dbReference type="InterPro" id="IPR011835">
    <property type="entry name" value="GS/SS"/>
</dbReference>
<evidence type="ECO:0000256" key="1">
    <source>
        <dbReference type="ARBA" id="ARBA00001478"/>
    </source>
</evidence>
<proteinExistence type="inferred from homology"/>
<dbReference type="GO" id="GO:0009011">
    <property type="term" value="F:alpha-1,4-glucan glucosyltransferase (ADP-glucose donor) activity"/>
    <property type="evidence" value="ECO:0007669"/>
    <property type="project" value="UniProtKB-UniRule"/>
</dbReference>
<dbReference type="Pfam" id="PF00534">
    <property type="entry name" value="Glycos_transf_1"/>
    <property type="match status" value="1"/>
</dbReference>
<dbReference type="PATRIC" id="fig|1360.109.peg.522"/>
<evidence type="ECO:0000256" key="2">
    <source>
        <dbReference type="ARBA" id="ARBA00002764"/>
    </source>
</evidence>
<feature type="domain" description="Glycosyl transferase family 1" evidence="8">
    <location>
        <begin position="293"/>
        <end position="447"/>
    </location>
</feature>
<evidence type="ECO:0000259" key="9">
    <source>
        <dbReference type="Pfam" id="PF08323"/>
    </source>
</evidence>
<dbReference type="InterPro" id="IPR001296">
    <property type="entry name" value="Glyco_trans_1"/>
</dbReference>
<evidence type="ECO:0000256" key="5">
    <source>
        <dbReference type="ARBA" id="ARBA00022679"/>
    </source>
</evidence>
<evidence type="ECO:0000313" key="10">
    <source>
        <dbReference type="EMBL" id="GAM79695.1"/>
    </source>
</evidence>
<dbReference type="Proteomes" id="UP000031847">
    <property type="component" value="Unassembled WGS sequence"/>
</dbReference>
<comment type="function">
    <text evidence="2 7">Synthesizes alpha-1,4-glucan chains using ADP-glucose.</text>
</comment>
<evidence type="ECO:0000313" key="12">
    <source>
        <dbReference type="Proteomes" id="UP000031847"/>
    </source>
</evidence>
<dbReference type="HAMAP" id="MF_00484">
    <property type="entry name" value="Glycogen_synth"/>
    <property type="match status" value="1"/>
</dbReference>
<comment type="similarity">
    <text evidence="3 7">Belongs to the glycosyltransferase 1 family. Bacterial/plant glycogen synthase subfamily.</text>
</comment>
<sequence length="483" mass="54912">MKERKMKVLFASSECAPFFKTGGLGDVAGALPKELAKKSEIDSVAVILPYFKNEMKEEYRSLLKDEFYDFVDVGWRHEYVGVKSLEKEGVKYYFLDNEHYFGRGQLYGYGDDGERFAFFDLALCQLLEKLDFIPDVLHVNDWQTAMVPFLLKEKYNWIKAYEKIKTVLTIHNIEFQGLMHGDALSELFGMGMERYFEGVVRHNGMLNMLKTGILYADRVNTVSPTYAKEIQTSEFGCGLESILQYVDGKVSGILNGIDYDIYNPENDILIPYHFSEEELSGKGQMKAELQKRTGLPLNPNVPLIGMVSRLTNQKGFDLVLSQLEKVLEENVQIVLLGTGFPEIEEGFRDFSQKYPDKLSANIAFDLQFAQEIYAGSDFFLMPSAFEPCGLSQMIAMRYGTLPIVHEIGGLKDTVIPFNPISKEGTGFGFVDFEGQILLETINRALEVYGKEPEVLNKMVLSAMSKDFSWGTKAQQYIELYQEL</sequence>
<evidence type="ECO:0000313" key="13">
    <source>
        <dbReference type="Proteomes" id="UP000053612"/>
    </source>
</evidence>
<dbReference type="Pfam" id="PF08323">
    <property type="entry name" value="Glyco_transf_5"/>
    <property type="match status" value="1"/>
</dbReference>
<dbReference type="Proteomes" id="UP000053612">
    <property type="component" value="Unassembled WGS sequence"/>
</dbReference>
<comment type="caution">
    <text evidence="10">The sequence shown here is derived from an EMBL/GenBank/DDBJ whole genome shotgun (WGS) entry which is preliminary data.</text>
</comment>
<dbReference type="EMBL" id="LKLS01000010">
    <property type="protein sequence ID" value="KSU22458.1"/>
    <property type="molecule type" value="Genomic_DNA"/>
</dbReference>